<dbReference type="Pfam" id="PF13391">
    <property type="entry name" value="HNH_2"/>
    <property type="match status" value="1"/>
</dbReference>
<evidence type="ECO:0000259" key="2">
    <source>
        <dbReference type="Pfam" id="PF13391"/>
    </source>
</evidence>
<gene>
    <name evidence="3" type="ORF">HCEG_03604</name>
</gene>
<evidence type="ECO:0000313" key="3">
    <source>
        <dbReference type="EMBL" id="EGC44389.1"/>
    </source>
</evidence>
<feature type="domain" description="HNH nuclease" evidence="2">
    <location>
        <begin position="164"/>
        <end position="243"/>
    </location>
</feature>
<accession>F0UGZ0</accession>
<feature type="compositionally biased region" description="Polar residues" evidence="1">
    <location>
        <begin position="135"/>
        <end position="146"/>
    </location>
</feature>
<organism evidence="4">
    <name type="scientific">Ajellomyces capsulatus (strain H88)</name>
    <name type="common">Darling's disease fungus</name>
    <name type="synonym">Histoplasma capsulatum</name>
    <dbReference type="NCBI Taxonomy" id="544711"/>
    <lineage>
        <taxon>Eukaryota</taxon>
        <taxon>Fungi</taxon>
        <taxon>Dikarya</taxon>
        <taxon>Ascomycota</taxon>
        <taxon>Pezizomycotina</taxon>
        <taxon>Eurotiomycetes</taxon>
        <taxon>Eurotiomycetidae</taxon>
        <taxon>Onygenales</taxon>
        <taxon>Ajellomycetaceae</taxon>
        <taxon>Histoplasma</taxon>
    </lineage>
</organism>
<name>F0UGZ0_AJEC8</name>
<dbReference type="InterPro" id="IPR003615">
    <property type="entry name" value="HNH_nuc"/>
</dbReference>
<evidence type="ECO:0000313" key="4">
    <source>
        <dbReference type="Proteomes" id="UP000008142"/>
    </source>
</evidence>
<reference evidence="4" key="1">
    <citation type="submission" date="2008-07" db="EMBL/GenBank/DDBJ databases">
        <title>Annotation of Ajellomyces capsulatus strain H88.</title>
        <authorList>
            <person name="Champion M."/>
            <person name="Cuomo C."/>
            <person name="Ma L.-J."/>
            <person name="Henn M.R."/>
            <person name="Sil A."/>
            <person name="Goldman B."/>
            <person name="Young S.K."/>
            <person name="Kodira C.D."/>
            <person name="Zeng Q."/>
            <person name="Koehrsen M."/>
            <person name="Alvarado L."/>
            <person name="Berlin A."/>
            <person name="Borenstein D."/>
            <person name="Chen Z."/>
            <person name="Engels R."/>
            <person name="Freedman E."/>
            <person name="Gellesch M."/>
            <person name="Goldberg J."/>
            <person name="Griggs A."/>
            <person name="Gujja S."/>
            <person name="Heiman D."/>
            <person name="Hepburn T."/>
            <person name="Howarth C."/>
            <person name="Jen D."/>
            <person name="Larson L."/>
            <person name="Lewis B."/>
            <person name="Mehta T."/>
            <person name="Park D."/>
            <person name="Pearson M."/>
            <person name="Roberts A."/>
            <person name="Saif S."/>
            <person name="Shea T."/>
            <person name="Shenoy N."/>
            <person name="Sisk P."/>
            <person name="Stolte C."/>
            <person name="Sykes S."/>
            <person name="Walk T."/>
            <person name="White J."/>
            <person name="Yandava C."/>
            <person name="Klein B."/>
            <person name="McEwen J.G."/>
            <person name="Puccia R."/>
            <person name="Goldman G.H."/>
            <person name="Felipe M.S."/>
            <person name="Nino-Vega G."/>
            <person name="San-Blas G."/>
            <person name="Taylor J."/>
            <person name="Mendoza L."/>
            <person name="Galagan J."/>
            <person name="Nusbaum C."/>
            <person name="Birren B."/>
        </authorList>
    </citation>
    <scope>NUCLEOTIDE SEQUENCE [LARGE SCALE GENOMIC DNA]</scope>
    <source>
        <strain evidence="4">H88</strain>
    </source>
</reference>
<dbReference type="EMBL" id="DS990638">
    <property type="protein sequence ID" value="EGC44389.1"/>
    <property type="molecule type" value="Genomic_DNA"/>
</dbReference>
<dbReference type="Proteomes" id="UP000008142">
    <property type="component" value="Unassembled WGS sequence"/>
</dbReference>
<protein>
    <recommendedName>
        <fullName evidence="2">HNH nuclease domain-containing protein</fullName>
    </recommendedName>
</protein>
<proteinExistence type="predicted"/>
<dbReference type="AlphaFoldDB" id="F0UGZ0"/>
<dbReference type="VEuPathDB" id="FungiDB:I7I53_02977"/>
<evidence type="ECO:0000256" key="1">
    <source>
        <dbReference type="SAM" id="MobiDB-lite"/>
    </source>
</evidence>
<dbReference type="HOGENOM" id="CLU_039755_3_0_1"/>
<feature type="compositionally biased region" description="Polar residues" evidence="1">
    <location>
        <begin position="102"/>
        <end position="111"/>
    </location>
</feature>
<dbReference type="OMA" id="HDPERIN"/>
<feature type="region of interest" description="Disordered" evidence="1">
    <location>
        <begin position="102"/>
        <end position="147"/>
    </location>
</feature>
<dbReference type="OrthoDB" id="5416097at2759"/>
<sequence>MEPAISGGPDAEFHDPERINLIFSILKAIREVETADHVDPGSWPPLTPLVWACLWLSDIQPLVDLNARFQREPTRVFNELRNLFLGTQLGALWGARRWATSTPKSGASTPVNPIVETTPDPALRTSDRKRKRIESSSPLSGPSTPRSYRDKKVLDLCRKRDKTCVLTKSTDPTHVCHIIPFSLGNQNSFELRAFWSTLSLFWDELKITQLRDFVNQKSTETVENFLLLAPTVHACWDEQLFALQPLSMSTDKKTLTVKFFWLCPTSLDSLRLSTTALPEDPTQEFTVEPPSFPANLSQGGRKCGYAERPNLRIYNCQTNELISSGQVITLTTEDPESMPLPDLKLLDLQWKLHRVLALAAAAGYFEDEDYDDEGDYVTGNDPVIVSGDESLFDEYEGIWAKKSFETDTSTDALGMI</sequence>